<evidence type="ECO:0000313" key="7">
    <source>
        <dbReference type="Proteomes" id="UP000239290"/>
    </source>
</evidence>
<keyword evidence="4" id="KW-0560">Oxidoreductase</keyword>
<dbReference type="PANTHER" id="PTHR43401">
    <property type="entry name" value="L-THREONINE 3-DEHYDROGENASE"/>
    <property type="match status" value="1"/>
</dbReference>
<dbReference type="EMBL" id="PUIO01000009">
    <property type="protein sequence ID" value="PQP25106.1"/>
    <property type="molecule type" value="Genomic_DNA"/>
</dbReference>
<dbReference type="InterPro" id="IPR050129">
    <property type="entry name" value="Zn_alcohol_dh"/>
</dbReference>
<organism evidence="6 7">
    <name type="scientific">Rhodococcus opacus</name>
    <name type="common">Nocardia opaca</name>
    <dbReference type="NCBI Taxonomy" id="37919"/>
    <lineage>
        <taxon>Bacteria</taxon>
        <taxon>Bacillati</taxon>
        <taxon>Actinomycetota</taxon>
        <taxon>Actinomycetes</taxon>
        <taxon>Mycobacteriales</taxon>
        <taxon>Nocardiaceae</taxon>
        <taxon>Rhodococcus</taxon>
    </lineage>
</organism>
<comment type="caution">
    <text evidence="6">The sequence shown here is derived from an EMBL/GenBank/DDBJ whole genome shotgun (WGS) entry which is preliminary data.</text>
</comment>
<dbReference type="Gene3D" id="3.90.180.10">
    <property type="entry name" value="Medium-chain alcohol dehydrogenases, catalytic domain"/>
    <property type="match status" value="1"/>
</dbReference>
<dbReference type="Proteomes" id="UP000239290">
    <property type="component" value="Unassembled WGS sequence"/>
</dbReference>
<accession>A0A2S8JDI5</accession>
<dbReference type="SUPFAM" id="SSF51735">
    <property type="entry name" value="NAD(P)-binding Rossmann-fold domains"/>
    <property type="match status" value="1"/>
</dbReference>
<dbReference type="InterPro" id="IPR020843">
    <property type="entry name" value="ER"/>
</dbReference>
<dbReference type="PANTHER" id="PTHR43401:SF2">
    <property type="entry name" value="L-THREONINE 3-DEHYDROGENASE"/>
    <property type="match status" value="1"/>
</dbReference>
<evidence type="ECO:0000256" key="1">
    <source>
        <dbReference type="ARBA" id="ARBA00001947"/>
    </source>
</evidence>
<comment type="cofactor">
    <cofactor evidence="1">
        <name>Zn(2+)</name>
        <dbReference type="ChEBI" id="CHEBI:29105"/>
    </cofactor>
</comment>
<dbReference type="Pfam" id="PF08240">
    <property type="entry name" value="ADH_N"/>
    <property type="match status" value="1"/>
</dbReference>
<name>A0A2S8JDI5_RHOOP</name>
<evidence type="ECO:0000313" key="6">
    <source>
        <dbReference type="EMBL" id="PQP25106.1"/>
    </source>
</evidence>
<sequence length="371" mass="39509">MTETMLAARMHQVGEPMVLEQVPLPQPGPTDVRVSVQACNIVPNLANILANWTTWFPQNPLPALPAIFGLDPAGVVDAVGADVHSFKPGDRVYVNPGRYCGDCLACRRGEHVNCTSYAFSGYFGFTATAPRLLDRYPYGGLAEYTLAPQYSLVAIPDSIGFETAARFGYLGTAYSALRKAKVGTDTTVLINGISGTLGLGVALYALAMGATTILGTGRDCDLLARVEALAPNRIRTFSTRDGAIDNWVRSTIDGGVDVYIDALGPGAPHEPFQQGVKSLRRGGRAVNIGATAGEVPIDVHHLMDQQLQLMGSCWFTAGEGQDMAAMAANGMVDLSIFENVTFPLAKVNDAINGIENRHGGFSNFVITPSEK</sequence>
<dbReference type="RefSeq" id="WP_105414125.1">
    <property type="nucleotide sequence ID" value="NZ_PUIO01000009.1"/>
</dbReference>
<protein>
    <submittedName>
        <fullName evidence="6">Alcohol dehydrogenase</fullName>
    </submittedName>
</protein>
<evidence type="ECO:0000256" key="3">
    <source>
        <dbReference type="ARBA" id="ARBA00022833"/>
    </source>
</evidence>
<evidence type="ECO:0000256" key="4">
    <source>
        <dbReference type="ARBA" id="ARBA00023002"/>
    </source>
</evidence>
<keyword evidence="2" id="KW-0479">Metal-binding</keyword>
<dbReference type="GO" id="GO:0016491">
    <property type="term" value="F:oxidoreductase activity"/>
    <property type="evidence" value="ECO:0007669"/>
    <property type="project" value="UniProtKB-KW"/>
</dbReference>
<dbReference type="InterPro" id="IPR036291">
    <property type="entry name" value="NAD(P)-bd_dom_sf"/>
</dbReference>
<keyword evidence="3" id="KW-0862">Zinc</keyword>
<gene>
    <name evidence="6" type="ORF">C5613_09640</name>
</gene>
<evidence type="ECO:0000259" key="5">
    <source>
        <dbReference type="SMART" id="SM00829"/>
    </source>
</evidence>
<reference evidence="7" key="1">
    <citation type="submission" date="2018-02" db="EMBL/GenBank/DDBJ databases">
        <title>Draft genome sequencing of Rhodococcus opacus KU647198.</title>
        <authorList>
            <person name="Zheng B.-X."/>
        </authorList>
    </citation>
    <scope>NUCLEOTIDE SEQUENCE [LARGE SCALE GENOMIC DNA]</scope>
    <source>
        <strain evidence="7">04-OD7</strain>
    </source>
</reference>
<dbReference type="InterPro" id="IPR013154">
    <property type="entry name" value="ADH-like_N"/>
</dbReference>
<dbReference type="AlphaFoldDB" id="A0A2S8JDI5"/>
<evidence type="ECO:0000256" key="2">
    <source>
        <dbReference type="ARBA" id="ARBA00022723"/>
    </source>
</evidence>
<dbReference type="GO" id="GO:0046872">
    <property type="term" value="F:metal ion binding"/>
    <property type="evidence" value="ECO:0007669"/>
    <property type="project" value="UniProtKB-KW"/>
</dbReference>
<dbReference type="Pfam" id="PF00107">
    <property type="entry name" value="ADH_zinc_N"/>
    <property type="match status" value="1"/>
</dbReference>
<dbReference type="InterPro" id="IPR011032">
    <property type="entry name" value="GroES-like_sf"/>
</dbReference>
<feature type="domain" description="Enoyl reductase (ER)" evidence="5">
    <location>
        <begin position="14"/>
        <end position="358"/>
    </location>
</feature>
<dbReference type="SMART" id="SM00829">
    <property type="entry name" value="PKS_ER"/>
    <property type="match status" value="1"/>
</dbReference>
<dbReference type="SUPFAM" id="SSF50129">
    <property type="entry name" value="GroES-like"/>
    <property type="match status" value="1"/>
</dbReference>
<proteinExistence type="predicted"/>
<dbReference type="InterPro" id="IPR013149">
    <property type="entry name" value="ADH-like_C"/>
</dbReference>